<proteinExistence type="predicted"/>
<keyword evidence="2" id="KW-1185">Reference proteome</keyword>
<keyword evidence="1" id="KW-0808">Transferase</keyword>
<keyword evidence="1" id="KW-0418">Kinase</keyword>
<sequence length="509" mass="54742">MASTVVSSPGKVLLAGGYLVLDPQYSGVVVATSSRFYTAIRPGNAAEGGSNTIRVRSAQFVDATWVYRFKVHDGPNAPQAGVAQVASSSGSGNKFVQLALEKTLSLALEITGVQAVISALASGLEIMIVGDNDFYSQQEQLQKMGLPPDLASLARIPPFAPTGVMLPDVSKTGLGSSAALITSLVTALLVHFTVVPPSAFAGPVSQSSRQARELAHNLAQFVHCFAQGKVGSGFDVASAVFGSQIYKRFSPEVIQPLMEDATLPLAPILRPENVAWNYRVEPFCLPPHTRLLLADIHAGSNTPLLVSQVLRWRKEKAAEAHALWTALDQLNMSLAATLRRLTEFYSADSQEYLKTLKYISSLQSVQWFANTMMEQPQISCLEAFYEAHLLTEVIPRFSMSLKHAQHPMGTLSGVEIEPEQQTRLLDESVSLAGIIGGGVPGAGGFDAIWLLVCDPPEDLPDMRPLSRIERLWSSKAGVTPLLAEESDRPGLCIESLAEVPGLKELVNAV</sequence>
<reference evidence="1" key="2">
    <citation type="journal article" date="2022" name="New Phytol.">
        <title>Evolutionary transition to the ectomycorrhizal habit in the genomes of a hyperdiverse lineage of mushroom-forming fungi.</title>
        <authorList>
            <person name="Looney B."/>
            <person name="Miyauchi S."/>
            <person name="Morin E."/>
            <person name="Drula E."/>
            <person name="Courty P.E."/>
            <person name="Kohler A."/>
            <person name="Kuo A."/>
            <person name="LaButti K."/>
            <person name="Pangilinan J."/>
            <person name="Lipzen A."/>
            <person name="Riley R."/>
            <person name="Andreopoulos W."/>
            <person name="He G."/>
            <person name="Johnson J."/>
            <person name="Nolan M."/>
            <person name="Tritt A."/>
            <person name="Barry K.W."/>
            <person name="Grigoriev I.V."/>
            <person name="Nagy L.G."/>
            <person name="Hibbett D."/>
            <person name="Henrissat B."/>
            <person name="Matheny P.B."/>
            <person name="Labbe J."/>
            <person name="Martin F.M."/>
        </authorList>
    </citation>
    <scope>NUCLEOTIDE SEQUENCE</scope>
    <source>
        <strain evidence="1">EC-137</strain>
    </source>
</reference>
<reference evidence="1" key="1">
    <citation type="submission" date="2021-02" db="EMBL/GenBank/DDBJ databases">
        <authorList>
            <consortium name="DOE Joint Genome Institute"/>
            <person name="Ahrendt S."/>
            <person name="Looney B.P."/>
            <person name="Miyauchi S."/>
            <person name="Morin E."/>
            <person name="Drula E."/>
            <person name="Courty P.E."/>
            <person name="Chicoki N."/>
            <person name="Fauchery L."/>
            <person name="Kohler A."/>
            <person name="Kuo A."/>
            <person name="Labutti K."/>
            <person name="Pangilinan J."/>
            <person name="Lipzen A."/>
            <person name="Riley R."/>
            <person name="Andreopoulos W."/>
            <person name="He G."/>
            <person name="Johnson J."/>
            <person name="Barry K.W."/>
            <person name="Grigoriev I.V."/>
            <person name="Nagy L."/>
            <person name="Hibbett D."/>
            <person name="Henrissat B."/>
            <person name="Matheny P.B."/>
            <person name="Labbe J."/>
            <person name="Martin F."/>
        </authorList>
    </citation>
    <scope>NUCLEOTIDE SEQUENCE</scope>
    <source>
        <strain evidence="1">EC-137</strain>
    </source>
</reference>
<gene>
    <name evidence="1" type="ORF">K488DRAFT_40123</name>
</gene>
<dbReference type="EMBL" id="MU273467">
    <property type="protein sequence ID" value="KAI0036886.1"/>
    <property type="molecule type" value="Genomic_DNA"/>
</dbReference>
<organism evidence="1 2">
    <name type="scientific">Vararia minispora EC-137</name>
    <dbReference type="NCBI Taxonomy" id="1314806"/>
    <lineage>
        <taxon>Eukaryota</taxon>
        <taxon>Fungi</taxon>
        <taxon>Dikarya</taxon>
        <taxon>Basidiomycota</taxon>
        <taxon>Agaricomycotina</taxon>
        <taxon>Agaricomycetes</taxon>
        <taxon>Russulales</taxon>
        <taxon>Lachnocladiaceae</taxon>
        <taxon>Vararia</taxon>
    </lineage>
</organism>
<evidence type="ECO:0000313" key="2">
    <source>
        <dbReference type="Proteomes" id="UP000814128"/>
    </source>
</evidence>
<dbReference type="Proteomes" id="UP000814128">
    <property type="component" value="Unassembled WGS sequence"/>
</dbReference>
<accession>A0ACB8R030</accession>
<comment type="caution">
    <text evidence="1">The sequence shown here is derived from an EMBL/GenBank/DDBJ whole genome shotgun (WGS) entry which is preliminary data.</text>
</comment>
<evidence type="ECO:0000313" key="1">
    <source>
        <dbReference type="EMBL" id="KAI0036886.1"/>
    </source>
</evidence>
<name>A0ACB8R030_9AGAM</name>
<protein>
    <submittedName>
        <fullName evidence="1">Phosphomevalonate kinase</fullName>
    </submittedName>
</protein>